<dbReference type="EMBL" id="CP078045">
    <property type="protein sequence ID" value="QXR07297.1"/>
    <property type="molecule type" value="Genomic_DNA"/>
</dbReference>
<protein>
    <submittedName>
        <fullName evidence="3">Response regulator</fullName>
    </submittedName>
</protein>
<dbReference type="SUPFAM" id="SSF56112">
    <property type="entry name" value="Protein kinase-like (PK-like)"/>
    <property type="match status" value="1"/>
</dbReference>
<evidence type="ECO:0000313" key="4">
    <source>
        <dbReference type="Proteomes" id="UP000293391"/>
    </source>
</evidence>
<dbReference type="GO" id="GO:0000160">
    <property type="term" value="P:phosphorelay signal transduction system"/>
    <property type="evidence" value="ECO:0007669"/>
    <property type="project" value="InterPro"/>
</dbReference>
<dbReference type="Proteomes" id="UP000293391">
    <property type="component" value="Chromosome"/>
</dbReference>
<name>A0AAJ4P3G6_ACILW</name>
<dbReference type="InterPro" id="IPR001789">
    <property type="entry name" value="Sig_transdc_resp-reg_receiver"/>
</dbReference>
<dbReference type="Gene3D" id="3.40.50.2300">
    <property type="match status" value="1"/>
</dbReference>
<evidence type="ECO:0000313" key="3">
    <source>
        <dbReference type="EMBL" id="QXR07297.1"/>
    </source>
</evidence>
<feature type="modified residue" description="4-aspartylphosphate" evidence="1">
    <location>
        <position position="60"/>
    </location>
</feature>
<dbReference type="InterPro" id="IPR011009">
    <property type="entry name" value="Kinase-like_dom_sf"/>
</dbReference>
<keyword evidence="1" id="KW-0597">Phosphoprotein</keyword>
<feature type="domain" description="Response regulatory" evidence="2">
    <location>
        <begin position="7"/>
        <end position="138"/>
    </location>
</feature>
<dbReference type="SUPFAM" id="SSF52172">
    <property type="entry name" value="CheY-like"/>
    <property type="match status" value="1"/>
</dbReference>
<reference evidence="3" key="2">
    <citation type="journal article" date="2019" name="Nat. Commun.">
        <title>Spatiotemporal dynamics of multidrug resistant bacteria on intensive care unit surfaces.</title>
        <authorList>
            <person name="D'Souza A.W."/>
            <person name="Potter R.F."/>
            <person name="Wallace M."/>
            <person name="Shupe A."/>
            <person name="Patel S."/>
            <person name="Sun X."/>
            <person name="Gul D."/>
            <person name="Kwon J.H."/>
            <person name="Andleeb S."/>
            <person name="Burnham C.D."/>
            <person name="Dantas G."/>
        </authorList>
    </citation>
    <scope>NUCLEOTIDE SEQUENCE</scope>
    <source>
        <strain evidence="3">AL_065</strain>
    </source>
</reference>
<proteinExistence type="predicted"/>
<evidence type="ECO:0000256" key="1">
    <source>
        <dbReference type="PROSITE-ProRule" id="PRU00169"/>
    </source>
</evidence>
<evidence type="ECO:0000259" key="2">
    <source>
        <dbReference type="PROSITE" id="PS50110"/>
    </source>
</evidence>
<sequence>MHKRKFNVLIIEDNNSLSQYISNEFLKLGDDIEITIAACRNEAIELLESNNNFFDYITLDLTLPITTNDFEKKPENGLEILSKISELSKGTPVLILTATSTINMIQNFLSHSNNIDIWGSKEKISTVSHLSKLEISSLHEIIQKIYIHFSKILSVEIRTFQSLDLPIEHDRLIRIFVNSVGGSIGKIKQIGGGFSDAKVYAVEVDDINGSKIYNSICKCGKDIDIDIDANNYKKYINRLAPDASPRIFGHYQFGAKSSNGVFYGFAEKHNDSYFQAMCENRISKELFSYIKSIFTPWHNTSTTKSDTITNIRRMLINDQKTEELIKQYDIENCSKTFEKKNVRYKHSCIHSDLHGENILLNTESNKAVIIDYGDINEGAIILDIITLECSALFHPSIKNYLDLGDWPTNIDIDNWNIEEQYIKDCPFPESVIFCRSWLKDLDIGNRELAAGLYSYSLRQLKYPETNKKVAISLIKKAYKLYELS</sequence>
<reference evidence="3" key="1">
    <citation type="submission" date="2018-10" db="EMBL/GenBank/DDBJ databases">
        <authorList>
            <person name="D'Souza A.W."/>
            <person name="Potter R.F."/>
            <person name="Wallace M."/>
            <person name="Shupe A."/>
            <person name="Patel S."/>
            <person name="Sun S."/>
            <person name="Gul D."/>
            <person name="Kwon J.H."/>
            <person name="Andleeb S."/>
            <person name="Burnham C.-A.D."/>
            <person name="Dantas G."/>
        </authorList>
    </citation>
    <scope>NUCLEOTIDE SEQUENCE</scope>
    <source>
        <strain evidence="3">AL_065</strain>
    </source>
</reference>
<accession>A0AAJ4P3G6</accession>
<dbReference type="RefSeq" id="WP_165353931.1">
    <property type="nucleotide sequence ID" value="NZ_CP078045.1"/>
</dbReference>
<dbReference type="InterPro" id="IPR011006">
    <property type="entry name" value="CheY-like_superfamily"/>
</dbReference>
<dbReference type="AlphaFoldDB" id="A0AAJ4P3G6"/>
<dbReference type="Gene3D" id="3.90.1200.10">
    <property type="match status" value="1"/>
</dbReference>
<dbReference type="PROSITE" id="PS50110">
    <property type="entry name" value="RESPONSE_REGULATORY"/>
    <property type="match status" value="1"/>
</dbReference>
<reference evidence="3" key="3">
    <citation type="submission" date="2021-06" db="EMBL/GenBank/DDBJ databases">
        <authorList>
            <person name="Diorio-Toth L."/>
        </authorList>
    </citation>
    <scope>NUCLEOTIDE SEQUENCE</scope>
    <source>
        <strain evidence="3">AL_065</strain>
    </source>
</reference>
<gene>
    <name evidence="3" type="ORF">EVX74_014770</name>
</gene>
<dbReference type="Pfam" id="PF00072">
    <property type="entry name" value="Response_reg"/>
    <property type="match status" value="1"/>
</dbReference>
<organism evidence="3 4">
    <name type="scientific">Acinetobacter lwoffii</name>
    <dbReference type="NCBI Taxonomy" id="28090"/>
    <lineage>
        <taxon>Bacteria</taxon>
        <taxon>Pseudomonadati</taxon>
        <taxon>Pseudomonadota</taxon>
        <taxon>Gammaproteobacteria</taxon>
        <taxon>Moraxellales</taxon>
        <taxon>Moraxellaceae</taxon>
        <taxon>Acinetobacter</taxon>
    </lineage>
</organism>